<evidence type="ECO:0000313" key="1">
    <source>
        <dbReference type="EMBL" id="KAK9862436.1"/>
    </source>
</evidence>
<evidence type="ECO:0000313" key="2">
    <source>
        <dbReference type="Proteomes" id="UP001485043"/>
    </source>
</evidence>
<organism evidence="1 2">
    <name type="scientific">Apatococcus fuscideae</name>
    <dbReference type="NCBI Taxonomy" id="2026836"/>
    <lineage>
        <taxon>Eukaryota</taxon>
        <taxon>Viridiplantae</taxon>
        <taxon>Chlorophyta</taxon>
        <taxon>core chlorophytes</taxon>
        <taxon>Trebouxiophyceae</taxon>
        <taxon>Chlorellales</taxon>
        <taxon>Chlorellaceae</taxon>
        <taxon>Apatococcus</taxon>
    </lineage>
</organism>
<proteinExistence type="predicted"/>
<name>A0AAW1SYB3_9CHLO</name>
<protein>
    <submittedName>
        <fullName evidence="1">Uncharacterized protein</fullName>
    </submittedName>
</protein>
<sequence>MVDDHEICIMDLAVQQRILGFHISHAGVRAYATELAWSSCAKYLAVRLEDARGARHQVVIQIWDVEAGACLSESSWAVYPEQHRDSMVWVPSAPAFLYVSQRGAQVLHIESSTVRAVPFLDLHPCSAYIRG</sequence>
<dbReference type="EMBL" id="JALJOV010000606">
    <property type="protein sequence ID" value="KAK9862436.1"/>
    <property type="molecule type" value="Genomic_DNA"/>
</dbReference>
<reference evidence="1 2" key="1">
    <citation type="journal article" date="2024" name="Nat. Commun.">
        <title>Phylogenomics reveals the evolutionary origins of lichenization in chlorophyte algae.</title>
        <authorList>
            <person name="Puginier C."/>
            <person name="Libourel C."/>
            <person name="Otte J."/>
            <person name="Skaloud P."/>
            <person name="Haon M."/>
            <person name="Grisel S."/>
            <person name="Petersen M."/>
            <person name="Berrin J.G."/>
            <person name="Delaux P.M."/>
            <person name="Dal Grande F."/>
            <person name="Keller J."/>
        </authorList>
    </citation>
    <scope>NUCLEOTIDE SEQUENCE [LARGE SCALE GENOMIC DNA]</scope>
    <source>
        <strain evidence="1 2">SAG 2523</strain>
    </source>
</reference>
<dbReference type="Proteomes" id="UP001485043">
    <property type="component" value="Unassembled WGS sequence"/>
</dbReference>
<accession>A0AAW1SYB3</accession>
<gene>
    <name evidence="1" type="ORF">WJX84_005829</name>
</gene>
<dbReference type="AlphaFoldDB" id="A0AAW1SYB3"/>
<comment type="caution">
    <text evidence="1">The sequence shown here is derived from an EMBL/GenBank/DDBJ whole genome shotgun (WGS) entry which is preliminary data.</text>
</comment>
<keyword evidence="2" id="KW-1185">Reference proteome</keyword>